<dbReference type="GO" id="GO:0005886">
    <property type="term" value="C:plasma membrane"/>
    <property type="evidence" value="ECO:0007669"/>
    <property type="project" value="TreeGrafter"/>
</dbReference>
<evidence type="ECO:0000256" key="6">
    <source>
        <dbReference type="ARBA" id="ARBA00022842"/>
    </source>
</evidence>
<evidence type="ECO:0000256" key="11">
    <source>
        <dbReference type="PIRSR" id="PIRSR606539-2"/>
    </source>
</evidence>
<dbReference type="PROSITE" id="PS00154">
    <property type="entry name" value="ATPASE_E1_E2"/>
    <property type="match status" value="1"/>
</dbReference>
<feature type="transmembrane region" description="Helical" evidence="13">
    <location>
        <begin position="1385"/>
        <end position="1406"/>
    </location>
</feature>
<organism evidence="17">
    <name type="scientific">Fonticula alba</name>
    <name type="common">Slime mold</name>
    <dbReference type="NCBI Taxonomy" id="691883"/>
    <lineage>
        <taxon>Eukaryota</taxon>
        <taxon>Rotosphaerida</taxon>
        <taxon>Fonticulaceae</taxon>
        <taxon>Fonticula</taxon>
    </lineage>
</organism>
<evidence type="ECO:0000256" key="8">
    <source>
        <dbReference type="ARBA" id="ARBA00022989"/>
    </source>
</evidence>
<evidence type="ECO:0000259" key="16">
    <source>
        <dbReference type="Pfam" id="PF16212"/>
    </source>
</evidence>
<dbReference type="NCBIfam" id="TIGR01652">
    <property type="entry name" value="ATPase-Plipid"/>
    <property type="match status" value="1"/>
</dbReference>
<evidence type="ECO:0000256" key="14">
    <source>
        <dbReference type="SAM" id="MobiDB-lite"/>
    </source>
</evidence>
<feature type="transmembrane region" description="Helical" evidence="13">
    <location>
        <begin position="1360"/>
        <end position="1379"/>
    </location>
</feature>
<feature type="binding site" evidence="11">
    <location>
        <position position="725"/>
    </location>
    <ligand>
        <name>ATP</name>
        <dbReference type="ChEBI" id="CHEBI:30616"/>
    </ligand>
</feature>
<protein>
    <recommendedName>
        <fullName evidence="13">Phospholipid-transporting ATPase</fullName>
        <ecNumber evidence="13">7.6.2.1</ecNumber>
    </recommendedName>
</protein>
<evidence type="ECO:0000256" key="1">
    <source>
        <dbReference type="ARBA" id="ARBA00004141"/>
    </source>
</evidence>
<feature type="binding site" evidence="11">
    <location>
        <position position="1111"/>
    </location>
    <ligand>
        <name>ATP</name>
        <dbReference type="ChEBI" id="CHEBI:30616"/>
    </ligand>
</feature>
<feature type="binding site" evidence="11">
    <location>
        <position position="815"/>
    </location>
    <ligand>
        <name>ATP</name>
        <dbReference type="ChEBI" id="CHEBI:30616"/>
    </ligand>
</feature>
<gene>
    <name evidence="17" type="ORF">H696_01636</name>
</gene>
<feature type="compositionally biased region" description="Pro residues" evidence="14">
    <location>
        <begin position="17"/>
        <end position="29"/>
    </location>
</feature>
<evidence type="ECO:0000259" key="15">
    <source>
        <dbReference type="Pfam" id="PF16209"/>
    </source>
</evidence>
<sequence>MNYGATVPHGTDAPLPGGTPAPAPAPPDGVPTTTTPLVSAAAAQPRHLRTFATPAELPLSPSPSFVGSEGADSSVAPDNVQPDPQVPSPAAEASAQLAGGLASLPTPYSERAVPLPRTAAAWATMATHSQGSSSNVASTSAVFYGGAFSGAWRAPPLTFGDMGLAVVLTMRDVAKQAIQELSGTGASEAIGGSAGGTPGGVSPVARSLLSNTVRTARYTWYDFLPRQLLAQFSKMANFYFLLIGLLQQIPGISPTGRLTTILPLFLFVGFAILRELYDDFRRHQADKEENNRLVDVFLEGAWQQTRWKDVRVGHALRVTRGQPLPADCILLASSAPDGKAYVETSNLDGETNLKERRALEITQAALIPSPDGGGYGSLETGLQRLSGHVRCPAPTRQLDVFEATISLSPVAGGGLDAGLPGQELSTAETAMLPAFESFGLNPEQLLLRGTVVQGVDWLVCLVVYTGEQTRVRLNATQAPTKAASFDRAGSRLVILTFVFLCLMVVLFAVSGFTWQQRFQVGSWFLPGAGVTVLEFLTIYLILFNGIIPISLYVTLEFVRFMQSSFIDVDLQMAIPLEEDPSHGAGQVTARTDSTIGAPLKFARANTSTLTDELGLVRHIFVDKTGTLTENDMLFKKCATLGARPRIFAVPDSTGPAGDVDQPADEGTMADLLEQALYNPQTLDFILAMVLCHSVLPITEDQEAGPASTSGRAPAIPQFEGTSPDEIAIVRALFQAGVRVVNVTATHIGLELPRALAAAAGFPLDKSGSGSVATVRMGVDLLHVLPFSSDRRRMSVLVRLPGVGGDLAGRVRLIVKGADTVLTERARMAPGPDSPIEALLARLAGDGLRTLVYGARDLDADFYRDWCLALRDASLTVGDRTRAVRAVFDRLEWDLHQVPQAGVPMQGGLELIGVTAIADRLQKDVPETVTALQRAGMSLWMLTGDRRETALHVGRAARLIAPSTGRPAASTSTAVRTTMFDTLFLSGTSLPAMAESIVGSFAMIRDIQDMGQAAPALVVDGTALQLLMDFPSCTVPQAAQLAYGRLPTGAALGLGGDRPVRIEDLGLPSGQDPVAALAEALDRQQDTLLTEFLRLCFSASTVVCCRVAPLQKAAVVRLVRTYTAARPAETDPIRHRSPPGGVSGSSTGATAGQRPAAMLKQIGQRLAAGVLPPSPAPVTLAVGDGANDVAMLQAAHVGIGLSAGREGLAAARAADYAVPGFRHLAPLLLVHGHWNAVRSRIFFLETFYKCAAINAIQALFQLATGGSGASLFDGWTLACYNVLFTSFPVIVLGIFEKDILSRRVLTSLAPEVYRHEARFGGLNSVAFVRTFFEGILHAALAFGLVAGALKCLGEDGESHEALGMIVYSAVVVHVTLRIGFVTISSWSMPTIVASLGSLALWVIYLFFYSMLPNYAYKAYGLFTAIFTGSMGARSTLAVILVAVVCVLVAHIAVRLFAQEVWGWWRASGTWNGSPGPGDTSIVREFLHRHRRNFNPEVSSCDLTERFSMALSYGRQVDRDASCDSSIHSTEELSSRDFLPTTGIARHSVYDDHAVDHHVSTSNVNSEPLTPPINPLATEGTAVYSFNASGLSLGSDSPGGAFAD</sequence>
<dbReference type="SUPFAM" id="SSF56784">
    <property type="entry name" value="HAD-like"/>
    <property type="match status" value="2"/>
</dbReference>
<dbReference type="InterPro" id="IPR018303">
    <property type="entry name" value="ATPase_P-typ_P_site"/>
</dbReference>
<feature type="binding site" evidence="11">
    <location>
        <position position="1105"/>
    </location>
    <ligand>
        <name>ATP</name>
        <dbReference type="ChEBI" id="CHEBI:30616"/>
    </ligand>
</feature>
<dbReference type="RefSeq" id="XP_009493813.1">
    <property type="nucleotide sequence ID" value="XM_009495538.1"/>
</dbReference>
<feature type="transmembrane region" description="Helical" evidence="13">
    <location>
        <begin position="1325"/>
        <end position="1348"/>
    </location>
</feature>
<keyword evidence="3 12" id="KW-0479">Metal-binding</keyword>
<feature type="region of interest" description="Disordered" evidence="14">
    <location>
        <begin position="1128"/>
        <end position="1152"/>
    </location>
</feature>
<feature type="binding site" evidence="11">
    <location>
        <position position="943"/>
    </location>
    <ligand>
        <name>ATP</name>
        <dbReference type="ChEBI" id="CHEBI:30616"/>
    </ligand>
</feature>
<dbReference type="eggNOG" id="KOG0206">
    <property type="taxonomic scope" value="Eukaryota"/>
</dbReference>
<feature type="binding site" evidence="11">
    <location>
        <position position="622"/>
    </location>
    <ligand>
        <name>ATP</name>
        <dbReference type="ChEBI" id="CHEBI:30616"/>
    </ligand>
</feature>
<dbReference type="InterPro" id="IPR006539">
    <property type="entry name" value="P-type_ATPase_IV"/>
</dbReference>
<feature type="region of interest" description="Disordered" evidence="14">
    <location>
        <begin position="1"/>
        <end position="90"/>
    </location>
</feature>
<dbReference type="GO" id="GO:0005524">
    <property type="term" value="F:ATP binding"/>
    <property type="evidence" value="ECO:0007669"/>
    <property type="project" value="UniProtKB-UniRule"/>
</dbReference>
<evidence type="ECO:0000256" key="2">
    <source>
        <dbReference type="ARBA" id="ARBA00022692"/>
    </source>
</evidence>
<keyword evidence="7 13" id="KW-1278">Translocase</keyword>
<dbReference type="InterPro" id="IPR032631">
    <property type="entry name" value="P-type_ATPase_N"/>
</dbReference>
<feature type="binding site" evidence="11">
    <location>
        <position position="786"/>
    </location>
    <ligand>
        <name>ATP</name>
        <dbReference type="ChEBI" id="CHEBI:30616"/>
    </ligand>
</feature>
<dbReference type="Proteomes" id="UP000030693">
    <property type="component" value="Unassembled WGS sequence"/>
</dbReference>
<feature type="binding site" evidence="11">
    <location>
        <position position="623"/>
    </location>
    <ligand>
        <name>ATP</name>
        <dbReference type="ChEBI" id="CHEBI:30616"/>
    </ligand>
</feature>
<evidence type="ECO:0000256" key="3">
    <source>
        <dbReference type="ARBA" id="ARBA00022723"/>
    </source>
</evidence>
<dbReference type="Gene3D" id="3.40.50.1000">
    <property type="entry name" value="HAD superfamily/HAD-like"/>
    <property type="match status" value="1"/>
</dbReference>
<dbReference type="PANTHER" id="PTHR24092:SF174">
    <property type="entry name" value="PHOSPHOLIPID-TRANSPORTING ATPASE DNF3-RELATED"/>
    <property type="match status" value="1"/>
</dbReference>
<evidence type="ECO:0000256" key="10">
    <source>
        <dbReference type="PIRSR" id="PIRSR606539-1"/>
    </source>
</evidence>
<feature type="binding site" evidence="11">
    <location>
        <position position="942"/>
    </location>
    <ligand>
        <name>ATP</name>
        <dbReference type="ChEBI" id="CHEBI:30616"/>
    </ligand>
</feature>
<keyword evidence="8 13" id="KW-1133">Transmembrane helix</keyword>
<dbReference type="InterPro" id="IPR036412">
    <property type="entry name" value="HAD-like_sf"/>
</dbReference>
<comment type="catalytic activity">
    <reaction evidence="13">
        <text>ATP + H2O + phospholipidSide 1 = ADP + phosphate + phospholipidSide 2.</text>
        <dbReference type="EC" id="7.6.2.1"/>
    </reaction>
</comment>
<evidence type="ECO:0000256" key="13">
    <source>
        <dbReference type="RuleBase" id="RU362033"/>
    </source>
</evidence>
<keyword evidence="5 11" id="KW-0067">ATP-binding</keyword>
<feature type="binding site" evidence="11">
    <location>
        <position position="944"/>
    </location>
    <ligand>
        <name>ATP</name>
        <dbReference type="ChEBI" id="CHEBI:30616"/>
    </ligand>
</feature>
<evidence type="ECO:0000256" key="7">
    <source>
        <dbReference type="ARBA" id="ARBA00022967"/>
    </source>
</evidence>
<feature type="binding site" evidence="12">
    <location>
        <position position="622"/>
    </location>
    <ligand>
        <name>Mg(2+)</name>
        <dbReference type="ChEBI" id="CHEBI:18420"/>
    </ligand>
</feature>
<feature type="binding site" evidence="12">
    <location>
        <position position="1187"/>
    </location>
    <ligand>
        <name>Mg(2+)</name>
        <dbReference type="ChEBI" id="CHEBI:18420"/>
    </ligand>
</feature>
<feature type="transmembrane region" description="Helical" evidence="13">
    <location>
        <begin position="492"/>
        <end position="515"/>
    </location>
</feature>
<feature type="binding site" evidence="11">
    <location>
        <position position="1186"/>
    </location>
    <ligand>
        <name>ATP</name>
        <dbReference type="ChEBI" id="CHEBI:30616"/>
    </ligand>
</feature>
<feature type="active site" description="4-aspartylphosphate intermediate" evidence="10">
    <location>
        <position position="622"/>
    </location>
</feature>
<feature type="binding site" evidence="12">
    <location>
        <position position="1183"/>
    </location>
    <ligand>
        <name>Mg(2+)</name>
        <dbReference type="ChEBI" id="CHEBI:18420"/>
    </ligand>
</feature>
<feature type="transmembrane region" description="Helical" evidence="13">
    <location>
        <begin position="1437"/>
        <end position="1456"/>
    </location>
</feature>
<dbReference type="EMBL" id="KB932202">
    <property type="protein sequence ID" value="KCV72235.1"/>
    <property type="molecule type" value="Genomic_DNA"/>
</dbReference>
<feature type="binding site" evidence="11">
    <location>
        <position position="1187"/>
    </location>
    <ligand>
        <name>ATP</name>
        <dbReference type="ChEBI" id="CHEBI:30616"/>
    </ligand>
</feature>
<evidence type="ECO:0000313" key="17">
    <source>
        <dbReference type="EMBL" id="KCV72235.1"/>
    </source>
</evidence>
<dbReference type="OMA" id="WATMATH"/>
<dbReference type="GO" id="GO:0140326">
    <property type="term" value="F:ATPase-coupled intramembrane lipid transporter activity"/>
    <property type="evidence" value="ECO:0007669"/>
    <property type="project" value="UniProtKB-EC"/>
</dbReference>
<comment type="similarity">
    <text evidence="13">Belongs to the cation transport ATPase (P-type) (TC 3.A.3) family. Type IV subfamily.</text>
</comment>
<dbReference type="GO" id="GO:0032456">
    <property type="term" value="P:endocytic recycling"/>
    <property type="evidence" value="ECO:0007669"/>
    <property type="project" value="TreeGrafter"/>
</dbReference>
<evidence type="ECO:0000313" key="18">
    <source>
        <dbReference type="Proteomes" id="UP000030693"/>
    </source>
</evidence>
<feature type="binding site" evidence="11">
    <location>
        <position position="624"/>
    </location>
    <ligand>
        <name>ATP</name>
        <dbReference type="ChEBI" id="CHEBI:30616"/>
    </ligand>
</feature>
<dbReference type="InterPro" id="IPR032630">
    <property type="entry name" value="P_typ_ATPase_c"/>
</dbReference>
<dbReference type="Pfam" id="PF16212">
    <property type="entry name" value="PhoLip_ATPase_C"/>
    <property type="match status" value="1"/>
</dbReference>
<accession>A0A058ZCU6</accession>
<dbReference type="Gene3D" id="2.70.150.10">
    <property type="entry name" value="Calcium-transporting ATPase, cytoplasmic transduction domain A"/>
    <property type="match status" value="1"/>
</dbReference>
<dbReference type="GeneID" id="20526361"/>
<proteinExistence type="inferred from homology"/>
<keyword evidence="18" id="KW-1185">Reference proteome</keyword>
<dbReference type="InterPro" id="IPR008250">
    <property type="entry name" value="ATPase_P-typ_transduc_dom_A_sf"/>
</dbReference>
<evidence type="ECO:0000256" key="5">
    <source>
        <dbReference type="ARBA" id="ARBA00022840"/>
    </source>
</evidence>
<dbReference type="InterPro" id="IPR023214">
    <property type="entry name" value="HAD_sf"/>
</dbReference>
<feature type="binding site" evidence="12">
    <location>
        <position position="624"/>
    </location>
    <ligand>
        <name>Mg(2+)</name>
        <dbReference type="ChEBI" id="CHEBI:18420"/>
    </ligand>
</feature>
<dbReference type="OrthoDB" id="377733at2759"/>
<dbReference type="InterPro" id="IPR023299">
    <property type="entry name" value="ATPase_P-typ_cyto_dom_N"/>
</dbReference>
<dbReference type="STRING" id="691883.A0A058ZCU6"/>
<dbReference type="GO" id="GO:0000287">
    <property type="term" value="F:magnesium ion binding"/>
    <property type="evidence" value="ECO:0007669"/>
    <property type="project" value="UniProtKB-UniRule"/>
</dbReference>
<keyword evidence="2 13" id="KW-0812">Transmembrane</keyword>
<dbReference type="Pfam" id="PF16209">
    <property type="entry name" value="PhoLip_ATPase_N"/>
    <property type="match status" value="1"/>
</dbReference>
<feature type="domain" description="P-type ATPase N-terminal" evidence="15">
    <location>
        <begin position="209"/>
        <end position="261"/>
    </location>
</feature>
<dbReference type="PANTHER" id="PTHR24092">
    <property type="entry name" value="PROBABLE PHOSPHOLIPID-TRANSPORTING ATPASE"/>
    <property type="match status" value="1"/>
</dbReference>
<evidence type="ECO:0000256" key="4">
    <source>
        <dbReference type="ARBA" id="ARBA00022741"/>
    </source>
</evidence>
<reference evidence="17" key="1">
    <citation type="submission" date="2013-04" db="EMBL/GenBank/DDBJ databases">
        <title>The Genome Sequence of Fonticula alba ATCC 38817.</title>
        <authorList>
            <consortium name="The Broad Institute Genomics Platform"/>
            <person name="Russ C."/>
            <person name="Cuomo C."/>
            <person name="Burger G."/>
            <person name="Gray M.W."/>
            <person name="Holland P.W.H."/>
            <person name="King N."/>
            <person name="Lang F.B.F."/>
            <person name="Roger A.J."/>
            <person name="Ruiz-Trillo I."/>
            <person name="Brown M."/>
            <person name="Walker B."/>
            <person name="Young S."/>
            <person name="Zeng Q."/>
            <person name="Gargeya S."/>
            <person name="Fitzgerald M."/>
            <person name="Haas B."/>
            <person name="Abouelleil A."/>
            <person name="Allen A.W."/>
            <person name="Alvarado L."/>
            <person name="Arachchi H.M."/>
            <person name="Berlin A.M."/>
            <person name="Chapman S.B."/>
            <person name="Gainer-Dewar J."/>
            <person name="Goldberg J."/>
            <person name="Griggs A."/>
            <person name="Gujja S."/>
            <person name="Hansen M."/>
            <person name="Howarth C."/>
            <person name="Imamovic A."/>
            <person name="Ireland A."/>
            <person name="Larimer J."/>
            <person name="McCowan C."/>
            <person name="Murphy C."/>
            <person name="Pearson M."/>
            <person name="Poon T.W."/>
            <person name="Priest M."/>
            <person name="Roberts A."/>
            <person name="Saif S."/>
            <person name="Shea T."/>
            <person name="Sisk P."/>
            <person name="Sykes S."/>
            <person name="Wortman J."/>
            <person name="Nusbaum C."/>
            <person name="Birren B."/>
        </authorList>
    </citation>
    <scope>NUCLEOTIDE SEQUENCE [LARGE SCALE GENOMIC DNA]</scope>
    <source>
        <strain evidence="17">ATCC 38817</strain>
    </source>
</reference>
<feature type="domain" description="P-type ATPase C-terminal" evidence="16">
    <location>
        <begin position="1210"/>
        <end position="1459"/>
    </location>
</feature>
<keyword evidence="6 12" id="KW-0460">Magnesium</keyword>
<dbReference type="PRINTS" id="PR00119">
    <property type="entry name" value="CATATPASE"/>
</dbReference>
<comment type="cofactor">
    <cofactor evidence="12">
        <name>Mg(2+)</name>
        <dbReference type="ChEBI" id="CHEBI:18420"/>
    </cofactor>
</comment>
<dbReference type="GO" id="GO:0005802">
    <property type="term" value="C:trans-Golgi network"/>
    <property type="evidence" value="ECO:0007669"/>
    <property type="project" value="TreeGrafter"/>
</dbReference>
<feature type="binding site" evidence="11">
    <location>
        <position position="848"/>
    </location>
    <ligand>
        <name>ATP</name>
        <dbReference type="ChEBI" id="CHEBI:30616"/>
    </ligand>
</feature>
<dbReference type="SUPFAM" id="SSF81665">
    <property type="entry name" value="Calcium ATPase, transmembrane domain M"/>
    <property type="match status" value="1"/>
</dbReference>
<dbReference type="SUPFAM" id="SSF81660">
    <property type="entry name" value="Metal cation-transporting ATPase, ATP-binding domain N"/>
    <property type="match status" value="1"/>
</dbReference>
<dbReference type="Gene3D" id="3.40.1110.10">
    <property type="entry name" value="Calcium-transporting ATPase, cytoplasmic domain N"/>
    <property type="match status" value="1"/>
</dbReference>
<dbReference type="GO" id="GO:0045332">
    <property type="term" value="P:phospholipid translocation"/>
    <property type="evidence" value="ECO:0007669"/>
    <property type="project" value="TreeGrafter"/>
</dbReference>
<evidence type="ECO:0000256" key="12">
    <source>
        <dbReference type="PIRSR" id="PIRSR606539-3"/>
    </source>
</evidence>
<evidence type="ECO:0000256" key="9">
    <source>
        <dbReference type="ARBA" id="ARBA00023136"/>
    </source>
</evidence>
<keyword evidence="9 13" id="KW-0472">Membrane</keyword>
<comment type="subcellular location">
    <subcellularLocation>
        <location evidence="1 13">Membrane</location>
        <topology evidence="1 13">Multi-pass membrane protein</topology>
    </subcellularLocation>
</comment>
<name>A0A058ZCU6_FONAL</name>
<dbReference type="Pfam" id="PF13246">
    <property type="entry name" value="Cation_ATPase"/>
    <property type="match status" value="1"/>
</dbReference>
<feature type="compositionally biased region" description="Low complexity" evidence="14">
    <location>
        <begin position="1137"/>
        <end position="1151"/>
    </location>
</feature>
<dbReference type="SUPFAM" id="SSF81653">
    <property type="entry name" value="Calcium ATPase, transduction domain A"/>
    <property type="match status" value="1"/>
</dbReference>
<keyword evidence="4 11" id="KW-0547">Nucleotide-binding</keyword>
<dbReference type="EC" id="7.6.2.1" evidence="13"/>
<dbReference type="GO" id="GO:0006892">
    <property type="term" value="P:post-Golgi vesicle-mediated transport"/>
    <property type="evidence" value="ECO:0007669"/>
    <property type="project" value="TreeGrafter"/>
</dbReference>
<dbReference type="InterPro" id="IPR023298">
    <property type="entry name" value="ATPase_P-typ_TM_dom_sf"/>
</dbReference>
<feature type="transmembrane region" description="Helical" evidence="13">
    <location>
        <begin position="1276"/>
        <end position="1294"/>
    </location>
</feature>